<gene>
    <name evidence="3" type="ORF">KIN_05460</name>
</gene>
<dbReference type="OrthoDB" id="9796962at2"/>
<sequence length="172" mass="17998">MFLKSLALAASVSLAALPGLAADQMIMVDDAYARASTPSAKSGAAFMQIMNMGETEDRLIAASTDAAIRAELHTHQEASNGVMRMIHVEEGFVIPAGESLSLQRGGNHVMLIGLSDPLEQGETVNITLTFENAGDVMVEVPVDLERKPQAGAHGGHGGGHGADHGTMEHKTN</sequence>
<name>A0A6N6JE37_9RHOB</name>
<feature type="signal peptide" evidence="2">
    <location>
        <begin position="1"/>
        <end position="21"/>
    </location>
</feature>
<proteinExistence type="predicted"/>
<dbReference type="PANTHER" id="PTHR36302:SF1">
    <property type="entry name" value="COPPER CHAPERONE PCU(A)C"/>
    <property type="match status" value="1"/>
</dbReference>
<comment type="caution">
    <text evidence="3">The sequence shown here is derived from an EMBL/GenBank/DDBJ whole genome shotgun (WGS) entry which is preliminary data.</text>
</comment>
<evidence type="ECO:0000313" key="4">
    <source>
        <dbReference type="Proteomes" id="UP000436822"/>
    </source>
</evidence>
<dbReference type="InterPro" id="IPR007410">
    <property type="entry name" value="LpqE-like"/>
</dbReference>
<keyword evidence="2" id="KW-0732">Signal</keyword>
<keyword evidence="4" id="KW-1185">Reference proteome</keyword>
<dbReference type="RefSeq" id="WP_159804407.1">
    <property type="nucleotide sequence ID" value="NZ_BLJE01000001.1"/>
</dbReference>
<accession>A0A6N6JE37</accession>
<organism evidence="3 4">
    <name type="scientific">Litoreibacter roseus</name>
    <dbReference type="NCBI Taxonomy" id="2601869"/>
    <lineage>
        <taxon>Bacteria</taxon>
        <taxon>Pseudomonadati</taxon>
        <taxon>Pseudomonadota</taxon>
        <taxon>Alphaproteobacteria</taxon>
        <taxon>Rhodobacterales</taxon>
        <taxon>Roseobacteraceae</taxon>
        <taxon>Litoreibacter</taxon>
    </lineage>
</organism>
<feature type="chain" id="PRO_5026845718" description="Copper(I)-binding protein" evidence="2">
    <location>
        <begin position="22"/>
        <end position="172"/>
    </location>
</feature>
<dbReference type="InterPro" id="IPR058248">
    <property type="entry name" value="Lxx211020-like"/>
</dbReference>
<evidence type="ECO:0008006" key="5">
    <source>
        <dbReference type="Google" id="ProtNLM"/>
    </source>
</evidence>
<dbReference type="PANTHER" id="PTHR36302">
    <property type="entry name" value="BLR7088 PROTEIN"/>
    <property type="match status" value="1"/>
</dbReference>
<protein>
    <recommendedName>
        <fullName evidence="5">Copper(I)-binding protein</fullName>
    </recommendedName>
</protein>
<reference evidence="3 4" key="1">
    <citation type="submission" date="2019-12" db="EMBL/GenBank/DDBJ databases">
        <title>Litoreibacter badius sp. nov., a novel bacteriochlorophyll a-containing bacterium in the genus Litoreibacter.</title>
        <authorList>
            <person name="Kanamuro M."/>
            <person name="Takabe Y."/>
            <person name="Mori K."/>
            <person name="Takaichi S."/>
            <person name="Hanada S."/>
        </authorList>
    </citation>
    <scope>NUCLEOTIDE SEQUENCE [LARGE SCALE GENOMIC DNA]</scope>
    <source>
        <strain evidence="3 4">K6</strain>
    </source>
</reference>
<feature type="region of interest" description="Disordered" evidence="1">
    <location>
        <begin position="148"/>
        <end position="172"/>
    </location>
</feature>
<evidence type="ECO:0000256" key="2">
    <source>
        <dbReference type="SAM" id="SignalP"/>
    </source>
</evidence>
<evidence type="ECO:0000313" key="3">
    <source>
        <dbReference type="EMBL" id="GFE63472.1"/>
    </source>
</evidence>
<dbReference type="EMBL" id="BLJE01000001">
    <property type="protein sequence ID" value="GFE63472.1"/>
    <property type="molecule type" value="Genomic_DNA"/>
</dbReference>
<dbReference type="AlphaFoldDB" id="A0A6N6JE37"/>
<dbReference type="Proteomes" id="UP000436822">
    <property type="component" value="Unassembled WGS sequence"/>
</dbReference>
<dbReference type="Gene3D" id="2.60.40.1890">
    <property type="entry name" value="PCu(A)C copper chaperone"/>
    <property type="match status" value="1"/>
</dbReference>
<dbReference type="InterPro" id="IPR036182">
    <property type="entry name" value="PCuAC_sf"/>
</dbReference>
<dbReference type="Pfam" id="PF04314">
    <property type="entry name" value="PCuAC"/>
    <property type="match status" value="1"/>
</dbReference>
<feature type="compositionally biased region" description="Basic and acidic residues" evidence="1">
    <location>
        <begin position="161"/>
        <end position="172"/>
    </location>
</feature>
<evidence type="ECO:0000256" key="1">
    <source>
        <dbReference type="SAM" id="MobiDB-lite"/>
    </source>
</evidence>
<dbReference type="SUPFAM" id="SSF110087">
    <property type="entry name" value="DR1885-like metal-binding protein"/>
    <property type="match status" value="1"/>
</dbReference>